<dbReference type="Proteomes" id="UP000092528">
    <property type="component" value="Plasmid pVS127"/>
</dbReference>
<dbReference type="EMBL" id="CP016416">
    <property type="protein sequence ID" value="ANU39344.1"/>
    <property type="molecule type" value="Genomic_DNA"/>
</dbReference>
<keyword evidence="2" id="KW-1185">Reference proteome</keyword>
<proteinExistence type="predicted"/>
<sequence length="147" mass="16404">MRMGYHWQPAYQTKTLKNEPLGHDGPSSANRPTQICLLPLIVVNWSKMKKGELIAPSHFPVDQQLRCAHCHSALWTLKRQRQDDNLTKTVSRALQTLPTIGKVTAGRLLDGFGERVLAKALTDNIYELVNLLDAEGNLSLMSDKLSG</sequence>
<accession>A0A1C7FJ40</accession>
<keyword evidence="1" id="KW-0614">Plasmid</keyword>
<evidence type="ECO:0000313" key="1">
    <source>
        <dbReference type="EMBL" id="ANU39344.1"/>
    </source>
</evidence>
<gene>
    <name evidence="1" type="ORF">VSVS05_04308</name>
</gene>
<protein>
    <submittedName>
        <fullName evidence="1">Uncharacterized protein</fullName>
    </submittedName>
</protein>
<dbReference type="AlphaFoldDB" id="A0A1C7FJ40"/>
<reference evidence="1 2" key="1">
    <citation type="submission" date="2016-07" db="EMBL/GenBank/DDBJ databases">
        <title>Genome sequencing of Vibrio scophthalmi strain VS-05, an isolated from Paralichthys olivaceus.</title>
        <authorList>
            <person name="Han H.-J."/>
        </authorList>
    </citation>
    <scope>NUCLEOTIDE SEQUENCE [LARGE SCALE GENOMIC DNA]</scope>
    <source>
        <strain evidence="1 2">VS-05</strain>
        <plasmid evidence="2">pvs127</plasmid>
    </source>
</reference>
<geneLocation type="plasmid" evidence="2">
    <name>pvs127</name>
</geneLocation>
<organism evidence="1 2">
    <name type="scientific">Vibrio scophthalmi</name>
    <dbReference type="NCBI Taxonomy" id="45658"/>
    <lineage>
        <taxon>Bacteria</taxon>
        <taxon>Pseudomonadati</taxon>
        <taxon>Pseudomonadota</taxon>
        <taxon>Gammaproteobacteria</taxon>
        <taxon>Vibrionales</taxon>
        <taxon>Vibrionaceae</taxon>
        <taxon>Vibrio</taxon>
    </lineage>
</organism>
<evidence type="ECO:0000313" key="2">
    <source>
        <dbReference type="Proteomes" id="UP000092528"/>
    </source>
</evidence>
<name>A0A1C7FJ40_9VIBR</name>
<dbReference type="PATRIC" id="fig|45658.7.peg.4294"/>